<proteinExistence type="predicted"/>
<dbReference type="PANTHER" id="PTHR40265:SF1">
    <property type="entry name" value="GLYOXALASE-LIKE DOMAIN-CONTAINING PROTEIN"/>
    <property type="match status" value="1"/>
</dbReference>
<name>S8ADF7_DACHA</name>
<dbReference type="Pfam" id="PF13468">
    <property type="entry name" value="Glyoxalase_3"/>
    <property type="match status" value="1"/>
</dbReference>
<dbReference type="Gene3D" id="3.10.180.10">
    <property type="entry name" value="2,3-Dihydroxybiphenyl 1,2-Dioxygenase, domain 1"/>
    <property type="match status" value="1"/>
</dbReference>
<evidence type="ECO:0000259" key="1">
    <source>
        <dbReference type="Pfam" id="PF13468"/>
    </source>
</evidence>
<evidence type="ECO:0000313" key="3">
    <source>
        <dbReference type="Proteomes" id="UP000015100"/>
    </source>
</evidence>
<dbReference type="InterPro" id="IPR025870">
    <property type="entry name" value="Glyoxalase-like_dom"/>
</dbReference>
<dbReference type="AlphaFoldDB" id="S8ADF7"/>
<sequence>MASDEAVALLDHIIVLLPHDELLNPPKWISENFNITDGGKHADGKTENKLIVFQDGTYIELISFINDLPENRAGHWWGAKPYSIIDWAFTTTTDYSLNHETVVSRLSGLQQKSPAPGRRGWFSYAPPQMGGRIRPDGVRLEWAVTFPTYTEKDGSPTRPPNIPFFCHDITPREHRVNGLTDHPCGATGIREVQVLTDEADLKEYATYISTVVNSNQSADLGRIAVGTPSGTNGGVIFVSPTTDEERSQVKQRAFILKRLAFHLPSGDDPNKVTFSYPN</sequence>
<reference evidence="2 3" key="1">
    <citation type="journal article" date="2013" name="PLoS Genet.">
        <title>Genomic mechanisms accounting for the adaptation to parasitism in nematode-trapping fungi.</title>
        <authorList>
            <person name="Meerupati T."/>
            <person name="Andersson K.M."/>
            <person name="Friman E."/>
            <person name="Kumar D."/>
            <person name="Tunlid A."/>
            <person name="Ahren D."/>
        </authorList>
    </citation>
    <scope>NUCLEOTIDE SEQUENCE [LARGE SCALE GENOMIC DNA]</scope>
    <source>
        <strain evidence="2 3">CBS 200.50</strain>
    </source>
</reference>
<dbReference type="EMBL" id="AQGS01000263">
    <property type="protein sequence ID" value="EPS41040.1"/>
    <property type="molecule type" value="Genomic_DNA"/>
</dbReference>
<evidence type="ECO:0000313" key="2">
    <source>
        <dbReference type="EMBL" id="EPS41040.1"/>
    </source>
</evidence>
<dbReference type="OrthoDB" id="408973at2759"/>
<dbReference type="OMA" id="ENTIVDW"/>
<dbReference type="InterPro" id="IPR029068">
    <property type="entry name" value="Glyas_Bleomycin-R_OHBP_Dase"/>
</dbReference>
<reference evidence="3" key="2">
    <citation type="submission" date="2013-04" db="EMBL/GenBank/DDBJ databases">
        <title>Genomic mechanisms accounting for the adaptation to parasitism in nematode-trapping fungi.</title>
        <authorList>
            <person name="Ahren D.G."/>
        </authorList>
    </citation>
    <scope>NUCLEOTIDE SEQUENCE [LARGE SCALE GENOMIC DNA]</scope>
    <source>
        <strain evidence="3">CBS 200.50</strain>
    </source>
</reference>
<dbReference type="HOGENOM" id="CLU_058475_1_0_1"/>
<dbReference type="eggNOG" id="ENOG502S4CM">
    <property type="taxonomic scope" value="Eukaryota"/>
</dbReference>
<comment type="caution">
    <text evidence="2">The sequence shown here is derived from an EMBL/GenBank/DDBJ whole genome shotgun (WGS) entry which is preliminary data.</text>
</comment>
<gene>
    <name evidence="2" type="ORF">H072_5064</name>
</gene>
<accession>S8ADF7</accession>
<dbReference type="PANTHER" id="PTHR40265">
    <property type="entry name" value="BLL2707 PROTEIN"/>
    <property type="match status" value="1"/>
</dbReference>
<organism evidence="2 3">
    <name type="scientific">Dactylellina haptotyla (strain CBS 200.50)</name>
    <name type="common">Nematode-trapping fungus</name>
    <name type="synonym">Monacrosporium haptotylum</name>
    <dbReference type="NCBI Taxonomy" id="1284197"/>
    <lineage>
        <taxon>Eukaryota</taxon>
        <taxon>Fungi</taxon>
        <taxon>Dikarya</taxon>
        <taxon>Ascomycota</taxon>
        <taxon>Pezizomycotina</taxon>
        <taxon>Orbiliomycetes</taxon>
        <taxon>Orbiliales</taxon>
        <taxon>Orbiliaceae</taxon>
        <taxon>Dactylellina</taxon>
    </lineage>
</organism>
<keyword evidence="3" id="KW-1185">Reference proteome</keyword>
<feature type="domain" description="Glyoxalase-like" evidence="1">
    <location>
        <begin position="10"/>
        <end position="200"/>
    </location>
</feature>
<protein>
    <recommendedName>
        <fullName evidence="1">Glyoxalase-like domain-containing protein</fullName>
    </recommendedName>
</protein>
<dbReference type="Proteomes" id="UP000015100">
    <property type="component" value="Unassembled WGS sequence"/>
</dbReference>